<evidence type="ECO:0000256" key="6">
    <source>
        <dbReference type="SAM" id="Phobius"/>
    </source>
</evidence>
<sequence>MSNNKYNDAISNTKIKQIALIIVIVTLFLLMAYQLAMFIPSLLGAITLYVISRKYNLYLIEKRNWKPWISALVIMLATVVILILPLYFLIDTLIEKLGNAQAYMDKFNDFLDKIHSYILSEVQIDILSKENLDKVKETAGQLSTTILSSTLNTVTIIASTYFLLYFMLVKPRVFERILTNAAPLKKTNVNLISEKIRKMIIANAIGIPVVAFGQGLAALVGYLIFGAPSVMLLFALTTIASMIPIVGGAIIYVPVALFMVAEGNTIPGIGLAIYCLVVVGLIDNVLRFTLLKKLEDIHPLNTVFGIILGMNLFGFMGLVFGPILVSVTLLLIQIYRDEFSDEDNVVIASDEEALAGIATTEDVEENNTNSTTNEP</sequence>
<dbReference type="Pfam" id="PF01594">
    <property type="entry name" value="AI-2E_transport"/>
    <property type="match status" value="1"/>
</dbReference>
<dbReference type="AlphaFoldDB" id="A0AAP6HEY4"/>
<dbReference type="GO" id="GO:0016020">
    <property type="term" value="C:membrane"/>
    <property type="evidence" value="ECO:0007669"/>
    <property type="project" value="UniProtKB-SubCell"/>
</dbReference>
<feature type="transmembrane region" description="Helical" evidence="6">
    <location>
        <begin position="265"/>
        <end position="282"/>
    </location>
</feature>
<organism evidence="7 8">
    <name type="scientific">Riemerella anatipestifer</name>
    <name type="common">Moraxella anatipestifer</name>
    <dbReference type="NCBI Taxonomy" id="34085"/>
    <lineage>
        <taxon>Bacteria</taxon>
        <taxon>Pseudomonadati</taxon>
        <taxon>Bacteroidota</taxon>
        <taxon>Flavobacteriia</taxon>
        <taxon>Flavobacteriales</taxon>
        <taxon>Weeksellaceae</taxon>
        <taxon>Riemerella</taxon>
    </lineage>
</organism>
<dbReference type="EMBL" id="JAQZHK010000001">
    <property type="protein sequence ID" value="MDY3512020.1"/>
    <property type="molecule type" value="Genomic_DNA"/>
</dbReference>
<evidence type="ECO:0000313" key="7">
    <source>
        <dbReference type="EMBL" id="MDY3512020.1"/>
    </source>
</evidence>
<accession>A0AAP6HEY4</accession>
<evidence type="ECO:0000256" key="3">
    <source>
        <dbReference type="ARBA" id="ARBA00022692"/>
    </source>
</evidence>
<feature type="transmembrane region" description="Helical" evidence="6">
    <location>
        <begin position="302"/>
        <end position="332"/>
    </location>
</feature>
<feature type="transmembrane region" description="Helical" evidence="6">
    <location>
        <begin position="231"/>
        <end position="253"/>
    </location>
</feature>
<proteinExistence type="inferred from homology"/>
<feature type="transmembrane region" description="Helical" evidence="6">
    <location>
        <begin position="200"/>
        <end position="225"/>
    </location>
</feature>
<dbReference type="PANTHER" id="PTHR21716">
    <property type="entry name" value="TRANSMEMBRANE PROTEIN"/>
    <property type="match status" value="1"/>
</dbReference>
<keyword evidence="5 6" id="KW-0472">Membrane</keyword>
<dbReference type="RefSeq" id="WP_154468977.1">
    <property type="nucleotide sequence ID" value="NZ_CP110126.1"/>
</dbReference>
<keyword evidence="4 6" id="KW-1133">Transmembrane helix</keyword>
<comment type="caution">
    <text evidence="7">The sequence shown here is derived from an EMBL/GenBank/DDBJ whole genome shotgun (WGS) entry which is preliminary data.</text>
</comment>
<dbReference type="Proteomes" id="UP001284033">
    <property type="component" value="Unassembled WGS sequence"/>
</dbReference>
<name>A0AAP6HEY4_RIEAN</name>
<comment type="similarity">
    <text evidence="2">Belongs to the autoinducer-2 exporter (AI-2E) (TC 2.A.86) family.</text>
</comment>
<reference evidence="7" key="1">
    <citation type="submission" date="2023-01" db="EMBL/GenBank/DDBJ databases">
        <title>Genome-based studies on antimicrobial resistance profiles of Riemerella anatipestifer in China, 1994 to 2021.</title>
        <authorList>
            <person name="Yang Z."/>
            <person name="Zhu D."/>
        </authorList>
    </citation>
    <scope>NUCLEOTIDE SEQUENCE</scope>
    <source>
        <strain evidence="7">RCAD1218</strain>
    </source>
</reference>
<dbReference type="InterPro" id="IPR002549">
    <property type="entry name" value="AI-2E-like"/>
</dbReference>
<evidence type="ECO:0000256" key="4">
    <source>
        <dbReference type="ARBA" id="ARBA00022989"/>
    </source>
</evidence>
<gene>
    <name evidence="7" type="ORF">PG303_02170</name>
</gene>
<feature type="transmembrane region" description="Helical" evidence="6">
    <location>
        <begin position="146"/>
        <end position="168"/>
    </location>
</feature>
<evidence type="ECO:0000313" key="8">
    <source>
        <dbReference type="Proteomes" id="UP001284033"/>
    </source>
</evidence>
<dbReference type="PANTHER" id="PTHR21716:SF4">
    <property type="entry name" value="TRANSMEMBRANE PROTEIN 245"/>
    <property type="match status" value="1"/>
</dbReference>
<comment type="subcellular location">
    <subcellularLocation>
        <location evidence="1">Membrane</location>
        <topology evidence="1">Multi-pass membrane protein</topology>
    </subcellularLocation>
</comment>
<evidence type="ECO:0000256" key="1">
    <source>
        <dbReference type="ARBA" id="ARBA00004141"/>
    </source>
</evidence>
<feature type="transmembrane region" description="Helical" evidence="6">
    <location>
        <begin position="20"/>
        <end position="51"/>
    </location>
</feature>
<evidence type="ECO:0000256" key="5">
    <source>
        <dbReference type="ARBA" id="ARBA00023136"/>
    </source>
</evidence>
<protein>
    <submittedName>
        <fullName evidence="7">AI-2E family transporter</fullName>
    </submittedName>
</protein>
<evidence type="ECO:0000256" key="2">
    <source>
        <dbReference type="ARBA" id="ARBA00009773"/>
    </source>
</evidence>
<feature type="transmembrane region" description="Helical" evidence="6">
    <location>
        <begin position="71"/>
        <end position="90"/>
    </location>
</feature>
<keyword evidence="3 6" id="KW-0812">Transmembrane</keyword>